<keyword evidence="11" id="KW-0966">Cell projection</keyword>
<evidence type="ECO:0000256" key="4">
    <source>
        <dbReference type="ARBA" id="ARBA00022692"/>
    </source>
</evidence>
<dbReference type="PRINTS" id="PR01023">
    <property type="entry name" value="NAFLGMOTY"/>
</dbReference>
<dbReference type="InterPro" id="IPR006665">
    <property type="entry name" value="OmpA-like"/>
</dbReference>
<keyword evidence="12" id="KW-1185">Reference proteome</keyword>
<proteinExistence type="inferred from homology"/>
<accession>A0ABT7DZM0</accession>
<sequence length="259" mass="28761">MARRPKPEEHDNHERWLVSYADFITLLFAFFVVMYAISQVNEGKQKILSDALINAFKTIPTSSKLVDISQHGDIRTQAIQLPSVKRKEEAERAQQKKEMDALARQLKDVMAKPIEDGQIRITQTEHGIMVEISSNLLFPVGSATLDGRSIGVLTQLAEQFAKPDKLIKVSGYTDNVPINSPVFPSNWELSAARAGTVVRLFEATGVSSSKMVALGYGENRPLESNDTPEGRARNRRVTIEILAKNSEEMATLKSVKPSP</sequence>
<feature type="transmembrane region" description="Helical" evidence="9">
    <location>
        <begin position="20"/>
        <end position="37"/>
    </location>
</feature>
<evidence type="ECO:0000256" key="6">
    <source>
        <dbReference type="ARBA" id="ARBA00023136"/>
    </source>
</evidence>
<keyword evidence="3" id="KW-1003">Cell membrane</keyword>
<comment type="subcellular location">
    <subcellularLocation>
        <location evidence="1">Cell membrane</location>
        <topology evidence="1">Single-pass membrane protein</topology>
    </subcellularLocation>
</comment>
<reference evidence="11" key="1">
    <citation type="submission" date="2023-03" db="EMBL/GenBank/DDBJ databases">
        <title>Chitinimonas shenzhenensis gen. nov., sp. nov., a novel member of family Burkholderiaceae isolated from activated sludge collected in Shen Zhen, China.</title>
        <authorList>
            <person name="Wang X."/>
        </authorList>
    </citation>
    <scope>NUCLEOTIDE SEQUENCE</scope>
    <source>
        <strain evidence="11">DQS-5</strain>
    </source>
</reference>
<dbReference type="InterPro" id="IPR036737">
    <property type="entry name" value="OmpA-like_sf"/>
</dbReference>
<evidence type="ECO:0000313" key="12">
    <source>
        <dbReference type="Proteomes" id="UP001172778"/>
    </source>
</evidence>
<dbReference type="CDD" id="cd07185">
    <property type="entry name" value="OmpA_C-like"/>
    <property type="match status" value="1"/>
</dbReference>
<organism evidence="11 12">
    <name type="scientific">Parachitinimonas caeni</name>
    <dbReference type="NCBI Taxonomy" id="3031301"/>
    <lineage>
        <taxon>Bacteria</taxon>
        <taxon>Pseudomonadati</taxon>
        <taxon>Pseudomonadota</taxon>
        <taxon>Betaproteobacteria</taxon>
        <taxon>Neisseriales</taxon>
        <taxon>Chitinibacteraceae</taxon>
        <taxon>Parachitinimonas</taxon>
    </lineage>
</organism>
<gene>
    <name evidence="11" type="primary">motD</name>
    <name evidence="11" type="ORF">PZA18_15770</name>
</gene>
<dbReference type="PROSITE" id="PS51123">
    <property type="entry name" value="OMPA_2"/>
    <property type="match status" value="1"/>
</dbReference>
<dbReference type="Pfam" id="PF00691">
    <property type="entry name" value="OmpA"/>
    <property type="match status" value="1"/>
</dbReference>
<dbReference type="SUPFAM" id="SSF103088">
    <property type="entry name" value="OmpA-like"/>
    <property type="match status" value="1"/>
</dbReference>
<keyword evidence="11" id="KW-0969">Cilium</keyword>
<dbReference type="NCBIfam" id="NF006541">
    <property type="entry name" value="PRK09038.1"/>
    <property type="match status" value="1"/>
</dbReference>
<keyword evidence="6 7" id="KW-0472">Membrane</keyword>
<dbReference type="PANTHER" id="PTHR30329">
    <property type="entry name" value="STATOR ELEMENT OF FLAGELLAR MOTOR COMPLEX"/>
    <property type="match status" value="1"/>
</dbReference>
<name>A0ABT7DZM0_9NEIS</name>
<protein>
    <submittedName>
        <fullName evidence="11">Flagellar motor protein MotD</fullName>
    </submittedName>
</protein>
<dbReference type="Proteomes" id="UP001172778">
    <property type="component" value="Unassembled WGS sequence"/>
</dbReference>
<evidence type="ECO:0000256" key="9">
    <source>
        <dbReference type="SAM" id="Phobius"/>
    </source>
</evidence>
<keyword evidence="4 9" id="KW-0812">Transmembrane</keyword>
<dbReference type="RefSeq" id="WP_284101822.1">
    <property type="nucleotide sequence ID" value="NZ_JARRAF010000020.1"/>
</dbReference>
<evidence type="ECO:0000313" key="11">
    <source>
        <dbReference type="EMBL" id="MDK2125512.1"/>
    </source>
</evidence>
<dbReference type="PANTHER" id="PTHR30329:SF20">
    <property type="entry name" value="EXPORTED PROTEIN"/>
    <property type="match status" value="1"/>
</dbReference>
<evidence type="ECO:0000259" key="10">
    <source>
        <dbReference type="PROSITE" id="PS51123"/>
    </source>
</evidence>
<comment type="similarity">
    <text evidence="2">Belongs to the MotB family.</text>
</comment>
<evidence type="ECO:0000256" key="1">
    <source>
        <dbReference type="ARBA" id="ARBA00004162"/>
    </source>
</evidence>
<evidence type="ECO:0000256" key="2">
    <source>
        <dbReference type="ARBA" id="ARBA00008914"/>
    </source>
</evidence>
<dbReference type="InterPro" id="IPR025713">
    <property type="entry name" value="MotB-like_N_dom"/>
</dbReference>
<evidence type="ECO:0000256" key="3">
    <source>
        <dbReference type="ARBA" id="ARBA00022475"/>
    </source>
</evidence>
<dbReference type="Pfam" id="PF13677">
    <property type="entry name" value="MotB_plug"/>
    <property type="match status" value="1"/>
</dbReference>
<feature type="coiled-coil region" evidence="8">
    <location>
        <begin position="85"/>
        <end position="112"/>
    </location>
</feature>
<keyword evidence="8" id="KW-0175">Coiled coil</keyword>
<keyword evidence="5 9" id="KW-1133">Transmembrane helix</keyword>
<evidence type="ECO:0000256" key="5">
    <source>
        <dbReference type="ARBA" id="ARBA00022989"/>
    </source>
</evidence>
<keyword evidence="11" id="KW-0282">Flagellum</keyword>
<evidence type="ECO:0000256" key="8">
    <source>
        <dbReference type="SAM" id="Coils"/>
    </source>
</evidence>
<feature type="domain" description="OmpA-like" evidence="10">
    <location>
        <begin position="125"/>
        <end position="245"/>
    </location>
</feature>
<evidence type="ECO:0000256" key="7">
    <source>
        <dbReference type="PROSITE-ProRule" id="PRU00473"/>
    </source>
</evidence>
<comment type="caution">
    <text evidence="11">The sequence shown here is derived from an EMBL/GenBank/DDBJ whole genome shotgun (WGS) entry which is preliminary data.</text>
</comment>
<dbReference type="InterPro" id="IPR050330">
    <property type="entry name" value="Bact_OuterMem_StrucFunc"/>
</dbReference>
<dbReference type="Gene3D" id="3.30.1330.60">
    <property type="entry name" value="OmpA-like domain"/>
    <property type="match status" value="1"/>
</dbReference>
<dbReference type="EMBL" id="JARRAF010000020">
    <property type="protein sequence ID" value="MDK2125512.1"/>
    <property type="molecule type" value="Genomic_DNA"/>
</dbReference>